<dbReference type="EMBL" id="LR797127">
    <property type="protein sequence ID" value="CAB4188750.1"/>
    <property type="molecule type" value="Genomic_DNA"/>
</dbReference>
<sequence>MATRLFSFIVEGDVFHGVAMDEAHPVGIRWSSALLSSPGFVDATAFPDVSAGCTWDGTYFYSPEAPFGAPLEAQPIEDAKIVKFAGVVGQEVFGLITLYPADFTDDHLELMRIAMSMSPIIIETTDNPMVGVGWTYDGTTFFPPVGA</sequence>
<evidence type="ECO:0000313" key="2">
    <source>
        <dbReference type="EMBL" id="CAB4179914.1"/>
    </source>
</evidence>
<protein>
    <submittedName>
        <fullName evidence="1">Uncharacterized protein</fullName>
    </submittedName>
</protein>
<reference evidence="1" key="1">
    <citation type="submission" date="2020-05" db="EMBL/GenBank/DDBJ databases">
        <authorList>
            <person name="Chiriac C."/>
            <person name="Salcher M."/>
            <person name="Ghai R."/>
            <person name="Kavagutti S V."/>
        </authorList>
    </citation>
    <scope>NUCLEOTIDE SEQUENCE</scope>
</reference>
<organism evidence="1">
    <name type="scientific">uncultured Caudovirales phage</name>
    <dbReference type="NCBI Taxonomy" id="2100421"/>
    <lineage>
        <taxon>Viruses</taxon>
        <taxon>Duplodnaviria</taxon>
        <taxon>Heunggongvirae</taxon>
        <taxon>Uroviricota</taxon>
        <taxon>Caudoviricetes</taxon>
        <taxon>Peduoviridae</taxon>
        <taxon>Maltschvirus</taxon>
        <taxon>Maltschvirus maltsch</taxon>
    </lineage>
</organism>
<dbReference type="EMBL" id="LR796984">
    <property type="protein sequence ID" value="CAB4179914.1"/>
    <property type="molecule type" value="Genomic_DNA"/>
</dbReference>
<proteinExistence type="predicted"/>
<name>A0A6J5PTE7_9CAUD</name>
<dbReference type="EMBL" id="LR796920">
    <property type="protein sequence ID" value="CAB4175190.1"/>
    <property type="molecule type" value="Genomic_DNA"/>
</dbReference>
<evidence type="ECO:0000313" key="3">
    <source>
        <dbReference type="EMBL" id="CAB4188750.1"/>
    </source>
</evidence>
<gene>
    <name evidence="2" type="ORF">UFOVP1035_121</name>
    <name evidence="3" type="ORF">UFOVP1181_80</name>
    <name evidence="1" type="ORF">UFOVP965_125</name>
</gene>
<accession>A0A6J5PTE7</accession>
<evidence type="ECO:0000313" key="1">
    <source>
        <dbReference type="EMBL" id="CAB4175190.1"/>
    </source>
</evidence>